<comment type="caution">
    <text evidence="1">The sequence shown here is derived from an EMBL/GenBank/DDBJ whole genome shotgun (WGS) entry which is preliminary data.</text>
</comment>
<gene>
    <name evidence="1" type="ORF">IXC47_09155</name>
</gene>
<evidence type="ECO:0000313" key="1">
    <source>
        <dbReference type="EMBL" id="MBF8177847.1"/>
    </source>
</evidence>
<evidence type="ECO:0008006" key="3">
    <source>
        <dbReference type="Google" id="ProtNLM"/>
    </source>
</evidence>
<organism evidence="1 2">
    <name type="scientific">Herminiimonas contaminans</name>
    <dbReference type="NCBI Taxonomy" id="1111140"/>
    <lineage>
        <taxon>Bacteria</taxon>
        <taxon>Pseudomonadati</taxon>
        <taxon>Pseudomonadota</taxon>
        <taxon>Betaproteobacteria</taxon>
        <taxon>Burkholderiales</taxon>
        <taxon>Oxalobacteraceae</taxon>
        <taxon>Herminiimonas</taxon>
    </lineage>
</organism>
<protein>
    <recommendedName>
        <fullName evidence="3">Integrase-like protein</fullName>
    </recommendedName>
</protein>
<sequence length="60" mass="6857">MSIEKRGDRWLARILVDGQRASCTFSTKREAKAWEVKEKFEIEEAGRPKGDGPVIPPEKK</sequence>
<evidence type="ECO:0000313" key="2">
    <source>
        <dbReference type="Proteomes" id="UP000657372"/>
    </source>
</evidence>
<accession>A0ABS0ESN0</accession>
<reference evidence="1 2" key="1">
    <citation type="submission" date="2020-11" db="EMBL/GenBank/DDBJ databases">
        <title>WGS of Herminiimonas contaminans strain Marseille-Q4544 isolated from planarians Schmidtea mediterranea.</title>
        <authorList>
            <person name="Kangale L."/>
        </authorList>
    </citation>
    <scope>NUCLEOTIDE SEQUENCE [LARGE SCALE GENOMIC DNA]</scope>
    <source>
        <strain evidence="1 2">Marseille-Q4544</strain>
    </source>
</reference>
<proteinExistence type="predicted"/>
<keyword evidence="2" id="KW-1185">Reference proteome</keyword>
<dbReference type="EMBL" id="JADOEL010000005">
    <property type="protein sequence ID" value="MBF8177847.1"/>
    <property type="molecule type" value="Genomic_DNA"/>
</dbReference>
<dbReference type="Proteomes" id="UP000657372">
    <property type="component" value="Unassembled WGS sequence"/>
</dbReference>
<dbReference type="RefSeq" id="WP_195875394.1">
    <property type="nucleotide sequence ID" value="NZ_JADOEL010000005.1"/>
</dbReference>
<name>A0ABS0ESN0_9BURK</name>